<proteinExistence type="predicted"/>
<name>A0A0F9QU43_9ZZZZ</name>
<evidence type="ECO:0000256" key="1">
    <source>
        <dbReference type="SAM" id="MobiDB-lite"/>
    </source>
</evidence>
<reference evidence="2" key="1">
    <citation type="journal article" date="2015" name="Nature">
        <title>Complex archaea that bridge the gap between prokaryotes and eukaryotes.</title>
        <authorList>
            <person name="Spang A."/>
            <person name="Saw J.H."/>
            <person name="Jorgensen S.L."/>
            <person name="Zaremba-Niedzwiedzka K."/>
            <person name="Martijn J."/>
            <person name="Lind A.E."/>
            <person name="van Eijk R."/>
            <person name="Schleper C."/>
            <person name="Guy L."/>
            <person name="Ettema T.J."/>
        </authorList>
    </citation>
    <scope>NUCLEOTIDE SEQUENCE</scope>
</reference>
<gene>
    <name evidence="2" type="ORF">LCGC14_0732480</name>
</gene>
<dbReference type="AlphaFoldDB" id="A0A0F9QU43"/>
<protein>
    <submittedName>
        <fullName evidence="2">Uncharacterized protein</fullName>
    </submittedName>
</protein>
<organism evidence="2">
    <name type="scientific">marine sediment metagenome</name>
    <dbReference type="NCBI Taxonomy" id="412755"/>
    <lineage>
        <taxon>unclassified sequences</taxon>
        <taxon>metagenomes</taxon>
        <taxon>ecological metagenomes</taxon>
    </lineage>
</organism>
<accession>A0A0F9QU43</accession>
<feature type="region of interest" description="Disordered" evidence="1">
    <location>
        <begin position="41"/>
        <end position="66"/>
    </location>
</feature>
<sequence>MMSERKRKGEERKEKFLDKNTIGYYRNKPVIRAFGRYMYIDDKGRSKPIPPSELKKWKEKQKEESG</sequence>
<comment type="caution">
    <text evidence="2">The sequence shown here is derived from an EMBL/GenBank/DDBJ whole genome shotgun (WGS) entry which is preliminary data.</text>
</comment>
<feature type="compositionally biased region" description="Basic and acidic residues" evidence="1">
    <location>
        <begin position="53"/>
        <end position="66"/>
    </location>
</feature>
<dbReference type="EMBL" id="LAZR01001700">
    <property type="protein sequence ID" value="KKN40517.1"/>
    <property type="molecule type" value="Genomic_DNA"/>
</dbReference>
<evidence type="ECO:0000313" key="2">
    <source>
        <dbReference type="EMBL" id="KKN40517.1"/>
    </source>
</evidence>